<feature type="non-terminal residue" evidence="1">
    <location>
        <position position="1"/>
    </location>
</feature>
<protein>
    <recommendedName>
        <fullName evidence="2">Right handed beta helix domain-containing protein</fullName>
    </recommendedName>
</protein>
<dbReference type="InterPro" id="IPR011050">
    <property type="entry name" value="Pectin_lyase_fold/virulence"/>
</dbReference>
<organism evidence="1">
    <name type="scientific">marine sediment metagenome</name>
    <dbReference type="NCBI Taxonomy" id="412755"/>
    <lineage>
        <taxon>unclassified sequences</taxon>
        <taxon>metagenomes</taxon>
        <taxon>ecological metagenomes</taxon>
    </lineage>
</organism>
<reference evidence="1" key="1">
    <citation type="journal article" date="2014" name="Front. Microbiol.">
        <title>High frequency of phylogenetically diverse reductive dehalogenase-homologous genes in deep subseafloor sedimentary metagenomes.</title>
        <authorList>
            <person name="Kawai M."/>
            <person name="Futagami T."/>
            <person name="Toyoda A."/>
            <person name="Takaki Y."/>
            <person name="Nishi S."/>
            <person name="Hori S."/>
            <person name="Arai W."/>
            <person name="Tsubouchi T."/>
            <person name="Morono Y."/>
            <person name="Uchiyama I."/>
            <person name="Ito T."/>
            <person name="Fujiyama A."/>
            <person name="Inagaki F."/>
            <person name="Takami H."/>
        </authorList>
    </citation>
    <scope>NUCLEOTIDE SEQUENCE</scope>
    <source>
        <strain evidence="1">Expedition CK06-06</strain>
    </source>
</reference>
<dbReference type="AlphaFoldDB" id="X0Y6Q1"/>
<sequence>FIDSCEIFNNDSIGINYTMQYGHHKIRNSKIYGNGIGIYQETGCNNEYGDNYIEYNSIYNNTIAGIFYNKPFNTTEKNDSEIVVFNDFYNNAEDIIINIALQFRINDNNFPGLGTTYDYLTADTFSINFESNYWGVQAIEEMNQKGDNANISFFRDFYDDFELGKIIYSKWHTSPVENAGANW</sequence>
<dbReference type="EMBL" id="BARS01053789">
    <property type="protein sequence ID" value="GAG42952.1"/>
    <property type="molecule type" value="Genomic_DNA"/>
</dbReference>
<comment type="caution">
    <text evidence="1">The sequence shown here is derived from an EMBL/GenBank/DDBJ whole genome shotgun (WGS) entry which is preliminary data.</text>
</comment>
<gene>
    <name evidence="1" type="ORF">S01H1_79746</name>
</gene>
<dbReference type="SUPFAM" id="SSF51126">
    <property type="entry name" value="Pectin lyase-like"/>
    <property type="match status" value="1"/>
</dbReference>
<evidence type="ECO:0000313" key="1">
    <source>
        <dbReference type="EMBL" id="GAG42952.1"/>
    </source>
</evidence>
<accession>X0Y6Q1</accession>
<evidence type="ECO:0008006" key="2">
    <source>
        <dbReference type="Google" id="ProtNLM"/>
    </source>
</evidence>
<name>X0Y6Q1_9ZZZZ</name>
<proteinExistence type="predicted"/>